<evidence type="ECO:0000259" key="5">
    <source>
        <dbReference type="PROSITE" id="PS50887"/>
    </source>
</evidence>
<dbReference type="EMBL" id="JMGO02000002">
    <property type="protein sequence ID" value="KXU81844.1"/>
    <property type="molecule type" value="Genomic_DNA"/>
</dbReference>
<dbReference type="CDD" id="cd01949">
    <property type="entry name" value="GGDEF"/>
    <property type="match status" value="1"/>
</dbReference>
<keyword evidence="4" id="KW-0812">Transmembrane</keyword>
<keyword evidence="4" id="KW-1133">Transmembrane helix</keyword>
<gene>
    <name evidence="6" type="ORF">LCR_09165</name>
</gene>
<feature type="transmembrane region" description="Helical" evidence="4">
    <location>
        <begin position="22"/>
        <end position="45"/>
    </location>
</feature>
<dbReference type="GO" id="GO:0052621">
    <property type="term" value="F:diguanylate cyclase activity"/>
    <property type="evidence" value="ECO:0007669"/>
    <property type="project" value="UniProtKB-EC"/>
</dbReference>
<dbReference type="PROSITE" id="PS50887">
    <property type="entry name" value="GGDEF"/>
    <property type="match status" value="1"/>
</dbReference>
<evidence type="ECO:0000256" key="2">
    <source>
        <dbReference type="ARBA" id="ARBA00034247"/>
    </source>
</evidence>
<reference evidence="6 7" key="1">
    <citation type="submission" date="2016-02" db="EMBL/GenBank/DDBJ databases">
        <title>Draft genome sequence of Aeromonas trota strain 1999lcr isolated from cerebrospinal fluid (CSF).</title>
        <authorList>
            <person name="Dallagassa C.B."/>
            <person name="Prediger K.C."/>
            <person name="Weiss V.A."/>
            <person name="Assis F.E."/>
            <person name="Baura V."/>
            <person name="Cruz L.M."/>
            <person name="Souza E.M."/>
            <person name="Pedrosa F.O."/>
            <person name="Fadel-Picheth C.M."/>
        </authorList>
    </citation>
    <scope>NUCLEOTIDE SEQUENCE [LARGE SCALE GENOMIC DNA]</scope>
    <source>
        <strain evidence="6 7">1999lcr</strain>
    </source>
</reference>
<feature type="transmembrane region" description="Helical" evidence="4">
    <location>
        <begin position="291"/>
        <end position="313"/>
    </location>
</feature>
<dbReference type="Gene3D" id="3.30.450.20">
    <property type="entry name" value="PAS domain"/>
    <property type="match status" value="1"/>
</dbReference>
<feature type="domain" description="GGDEF" evidence="5">
    <location>
        <begin position="392"/>
        <end position="518"/>
    </location>
</feature>
<evidence type="ECO:0000256" key="1">
    <source>
        <dbReference type="ARBA" id="ARBA00012528"/>
    </source>
</evidence>
<name>A0A175VM43_AEREN</name>
<proteinExistence type="predicted"/>
<dbReference type="InterPro" id="IPR043128">
    <property type="entry name" value="Rev_trsase/Diguanyl_cyclase"/>
</dbReference>
<dbReference type="Proteomes" id="UP000078435">
    <property type="component" value="Unassembled WGS sequence"/>
</dbReference>
<evidence type="ECO:0000313" key="6">
    <source>
        <dbReference type="EMBL" id="KXU81844.1"/>
    </source>
</evidence>
<dbReference type="PANTHER" id="PTHR45138:SF9">
    <property type="entry name" value="DIGUANYLATE CYCLASE DGCM-RELATED"/>
    <property type="match status" value="1"/>
</dbReference>
<dbReference type="AlphaFoldDB" id="A0A175VM43"/>
<evidence type="ECO:0000256" key="3">
    <source>
        <dbReference type="SAM" id="MobiDB-lite"/>
    </source>
</evidence>
<dbReference type="InterPro" id="IPR029787">
    <property type="entry name" value="Nucleotide_cyclase"/>
</dbReference>
<dbReference type="Pfam" id="PF00990">
    <property type="entry name" value="GGDEF"/>
    <property type="match status" value="1"/>
</dbReference>
<organism evidence="6 7">
    <name type="scientific">Aeromonas enteropelogenes</name>
    <name type="common">Aeromonas trota</name>
    <dbReference type="NCBI Taxonomy" id="29489"/>
    <lineage>
        <taxon>Bacteria</taxon>
        <taxon>Pseudomonadati</taxon>
        <taxon>Pseudomonadota</taxon>
        <taxon>Gammaproteobacteria</taxon>
        <taxon>Aeromonadales</taxon>
        <taxon>Aeromonadaceae</taxon>
        <taxon>Aeromonas</taxon>
    </lineage>
</organism>
<sequence length="538" mass="61108">MRVSPWSSRGTCVSLAPPCKRYYLLVPMTLLLGGLVLITTLILGVQGLLRDIDRTIASYDRIAASIEATLIHEMIQVSERQITVLDDSLDREAIARGESALNPYWTIAHRIQPDDHFIYFYNLRHDRIDTYPAWERPPQFKATERPWYAAVTQAGEEPLWLGPYPEYDTRVQTLTLVKRVMDKEDRLLGLLMVDMQFASLQRALQNSLGDEQAVAIYLTPAGGDDVIVASNLDLLARRGEKPEGIWSWPGFGVLGNGVHLTHPLQDIGWDLHIYLSAPLFRAILGEDLRMLVLPQLLLAVIWLLSLLVLVRIFRLEQRLVAGSLSEISRDVKSGRRFPGHKTWFVDDSLSKVDLVRANLLRGQDAMHHDPLTGIMNRRAFDARQQALLKEGQPHWLLLLDVDFFKNINDSHGHACGDQVLRRIAALLAEQLGEGNVYRFGGDEFAALLTMERADLEGILRQLFIRVRNQQWREKRIAVTLSAGGAHYPEERHNLFERADEYLYQSKRLGRDRWSLPAQLQNEQSNAGSADKFCPSDDG</sequence>
<dbReference type="CDD" id="cd18773">
    <property type="entry name" value="PDC1_HK_sensor"/>
    <property type="match status" value="1"/>
</dbReference>
<dbReference type="PANTHER" id="PTHR45138">
    <property type="entry name" value="REGULATORY COMPONENTS OF SENSORY TRANSDUCTION SYSTEM"/>
    <property type="match status" value="1"/>
</dbReference>
<feature type="region of interest" description="Disordered" evidence="3">
    <location>
        <begin position="519"/>
        <end position="538"/>
    </location>
</feature>
<comment type="caution">
    <text evidence="6">The sequence shown here is derived from an EMBL/GenBank/DDBJ whole genome shotgun (WGS) entry which is preliminary data.</text>
</comment>
<protein>
    <recommendedName>
        <fullName evidence="1">diguanylate cyclase</fullName>
        <ecNumber evidence="1">2.7.7.65</ecNumber>
    </recommendedName>
</protein>
<dbReference type="SMART" id="SM00267">
    <property type="entry name" value="GGDEF"/>
    <property type="match status" value="1"/>
</dbReference>
<dbReference type="Gene3D" id="3.30.70.270">
    <property type="match status" value="1"/>
</dbReference>
<keyword evidence="4" id="KW-0472">Membrane</keyword>
<dbReference type="NCBIfam" id="TIGR00254">
    <property type="entry name" value="GGDEF"/>
    <property type="match status" value="1"/>
</dbReference>
<evidence type="ECO:0000313" key="7">
    <source>
        <dbReference type="Proteomes" id="UP000078435"/>
    </source>
</evidence>
<dbReference type="EC" id="2.7.7.65" evidence="1"/>
<dbReference type="InterPro" id="IPR050469">
    <property type="entry name" value="Diguanylate_Cyclase"/>
</dbReference>
<comment type="catalytic activity">
    <reaction evidence="2">
        <text>2 GTP = 3',3'-c-di-GMP + 2 diphosphate</text>
        <dbReference type="Rhea" id="RHEA:24898"/>
        <dbReference type="ChEBI" id="CHEBI:33019"/>
        <dbReference type="ChEBI" id="CHEBI:37565"/>
        <dbReference type="ChEBI" id="CHEBI:58805"/>
        <dbReference type="EC" id="2.7.7.65"/>
    </reaction>
</comment>
<dbReference type="InterPro" id="IPR000160">
    <property type="entry name" value="GGDEF_dom"/>
</dbReference>
<dbReference type="OrthoDB" id="5582079at2"/>
<evidence type="ECO:0000256" key="4">
    <source>
        <dbReference type="SAM" id="Phobius"/>
    </source>
</evidence>
<dbReference type="SUPFAM" id="SSF55073">
    <property type="entry name" value="Nucleotide cyclase"/>
    <property type="match status" value="1"/>
</dbReference>
<accession>A0A175VM43</accession>